<evidence type="ECO:0000313" key="3">
    <source>
        <dbReference type="Proteomes" id="UP001408789"/>
    </source>
</evidence>
<feature type="compositionally biased region" description="Basic and acidic residues" evidence="1">
    <location>
        <begin position="260"/>
        <end position="271"/>
    </location>
</feature>
<protein>
    <submittedName>
        <fullName evidence="2">Uncharacterized protein</fullName>
    </submittedName>
</protein>
<name>A0AAP0D8B5_9ASTR</name>
<comment type="caution">
    <text evidence="2">The sequence shown here is derived from an EMBL/GenBank/DDBJ whole genome shotgun (WGS) entry which is preliminary data.</text>
</comment>
<organism evidence="2 3">
    <name type="scientific">Deinandra increscens subsp. villosa</name>
    <dbReference type="NCBI Taxonomy" id="3103831"/>
    <lineage>
        <taxon>Eukaryota</taxon>
        <taxon>Viridiplantae</taxon>
        <taxon>Streptophyta</taxon>
        <taxon>Embryophyta</taxon>
        <taxon>Tracheophyta</taxon>
        <taxon>Spermatophyta</taxon>
        <taxon>Magnoliopsida</taxon>
        <taxon>eudicotyledons</taxon>
        <taxon>Gunneridae</taxon>
        <taxon>Pentapetalae</taxon>
        <taxon>asterids</taxon>
        <taxon>campanulids</taxon>
        <taxon>Asterales</taxon>
        <taxon>Asteraceae</taxon>
        <taxon>Asteroideae</taxon>
        <taxon>Heliantheae alliance</taxon>
        <taxon>Madieae</taxon>
        <taxon>Madiinae</taxon>
        <taxon>Deinandra</taxon>
    </lineage>
</organism>
<feature type="compositionally biased region" description="Basic and acidic residues" evidence="1">
    <location>
        <begin position="323"/>
        <end position="335"/>
    </location>
</feature>
<sequence>MKYLQNRESFSFSTYSKAGLFSDDEDDGDADGHHPTGVRISGNYQNDYFEISLPLPPPPPPSSPSTTKTDHARNSNEEEFEFCFSFNSSSTIVDIPTTTAISANHPFHHDKPPMPAPTFAPSQLVNVNVFDEKHNNCQKVNKSTNYEYVFDKASTRQYHHGVVSPYVFPPSRLYTFHEARQGFENNRNSTRLDGIKKFMVKLRSIKSILRSSFIASHRLQEVKVKVNINKKASIDRKQIDYGHITTKSNDSNDIVVNTESQRRSSKEDKSSTRVKFKGFSKMLDVIMKNIKPTRRSKQASSKSCPVSIKSSPSHDPSAGNGGNERRNSSYSRDRSIQAAIAHCKKSFGK</sequence>
<feature type="region of interest" description="Disordered" evidence="1">
    <location>
        <begin position="21"/>
        <end position="74"/>
    </location>
</feature>
<evidence type="ECO:0000313" key="2">
    <source>
        <dbReference type="EMBL" id="KAK9067757.1"/>
    </source>
</evidence>
<feature type="compositionally biased region" description="Pro residues" evidence="1">
    <location>
        <begin position="54"/>
        <end position="63"/>
    </location>
</feature>
<feature type="region of interest" description="Disordered" evidence="1">
    <location>
        <begin position="291"/>
        <end position="335"/>
    </location>
</feature>
<proteinExistence type="predicted"/>
<reference evidence="2 3" key="1">
    <citation type="submission" date="2024-04" db="EMBL/GenBank/DDBJ databases">
        <title>The reference genome of an endangered Asteraceae, Deinandra increscens subsp. villosa, native to the Central Coast of California.</title>
        <authorList>
            <person name="Guilliams M."/>
            <person name="Hasenstab-Lehman K."/>
            <person name="Meyer R."/>
            <person name="Mcevoy S."/>
        </authorList>
    </citation>
    <scope>NUCLEOTIDE SEQUENCE [LARGE SCALE GENOMIC DNA]</scope>
    <source>
        <tissue evidence="2">Leaf</tissue>
    </source>
</reference>
<feature type="region of interest" description="Disordered" evidence="1">
    <location>
        <begin position="247"/>
        <end position="273"/>
    </location>
</feature>
<feature type="compositionally biased region" description="Polar residues" evidence="1">
    <location>
        <begin position="247"/>
        <end position="259"/>
    </location>
</feature>
<keyword evidence="3" id="KW-1185">Reference proteome</keyword>
<gene>
    <name evidence="2" type="ORF">SSX86_011868</name>
</gene>
<evidence type="ECO:0000256" key="1">
    <source>
        <dbReference type="SAM" id="MobiDB-lite"/>
    </source>
</evidence>
<dbReference type="EMBL" id="JBCNJP010000014">
    <property type="protein sequence ID" value="KAK9067757.1"/>
    <property type="molecule type" value="Genomic_DNA"/>
</dbReference>
<accession>A0AAP0D8B5</accession>
<feature type="compositionally biased region" description="Low complexity" evidence="1">
    <location>
        <begin position="300"/>
        <end position="313"/>
    </location>
</feature>
<dbReference type="AlphaFoldDB" id="A0AAP0D8B5"/>
<dbReference type="Proteomes" id="UP001408789">
    <property type="component" value="Unassembled WGS sequence"/>
</dbReference>